<dbReference type="PANTHER" id="PTHR40942:SF2">
    <property type="entry name" value="CYTOCHROME-RELATED"/>
    <property type="match status" value="1"/>
</dbReference>
<keyword evidence="3 6" id="KW-0479">Metal-binding</keyword>
<evidence type="ECO:0000256" key="3">
    <source>
        <dbReference type="ARBA" id="ARBA00022723"/>
    </source>
</evidence>
<evidence type="ECO:0000256" key="2">
    <source>
        <dbReference type="ARBA" id="ARBA00022617"/>
    </source>
</evidence>
<dbReference type="Gene3D" id="1.10.760.10">
    <property type="entry name" value="Cytochrome c-like domain"/>
    <property type="match status" value="1"/>
</dbReference>
<keyword evidence="1" id="KW-0813">Transport</keyword>
<dbReference type="GO" id="GO:0009055">
    <property type="term" value="F:electron transfer activity"/>
    <property type="evidence" value="ECO:0007669"/>
    <property type="project" value="InterPro"/>
</dbReference>
<dbReference type="SUPFAM" id="SSF46626">
    <property type="entry name" value="Cytochrome c"/>
    <property type="match status" value="1"/>
</dbReference>
<dbReference type="AlphaFoldDB" id="A0A0M4SY58"/>
<dbReference type="GO" id="GO:0005506">
    <property type="term" value="F:iron ion binding"/>
    <property type="evidence" value="ECO:0007669"/>
    <property type="project" value="InterPro"/>
</dbReference>
<feature type="chain" id="PRO_5005801929" evidence="7">
    <location>
        <begin position="35"/>
        <end position="111"/>
    </location>
</feature>
<dbReference type="InterPro" id="IPR009056">
    <property type="entry name" value="Cyt_c-like_dom"/>
</dbReference>
<evidence type="ECO:0000256" key="6">
    <source>
        <dbReference type="PROSITE-ProRule" id="PRU00433"/>
    </source>
</evidence>
<dbReference type="STRING" id="45610.AOC03_07900"/>
<accession>A0A0M4SY58</accession>
<dbReference type="PANTHER" id="PTHR40942">
    <property type="match status" value="1"/>
</dbReference>
<dbReference type="OrthoDB" id="9814708at2"/>
<keyword evidence="7" id="KW-0732">Signal</keyword>
<keyword evidence="10" id="KW-1185">Reference proteome</keyword>
<dbReference type="Pfam" id="PF13442">
    <property type="entry name" value="Cytochrome_CBB3"/>
    <property type="match status" value="1"/>
</dbReference>
<dbReference type="RefSeq" id="WP_062534868.1">
    <property type="nucleotide sequence ID" value="NZ_CP012678.1"/>
</dbReference>
<keyword evidence="4" id="KW-0249">Electron transport</keyword>
<evidence type="ECO:0000256" key="7">
    <source>
        <dbReference type="SAM" id="SignalP"/>
    </source>
</evidence>
<gene>
    <name evidence="9" type="ORF">AOC03_07900</name>
</gene>
<dbReference type="EMBL" id="CP012678">
    <property type="protein sequence ID" value="ALF59972.1"/>
    <property type="molecule type" value="Genomic_DNA"/>
</dbReference>
<proteinExistence type="predicted"/>
<dbReference type="KEGG" id="pur:AOC03_07900"/>
<evidence type="ECO:0000259" key="8">
    <source>
        <dbReference type="PROSITE" id="PS51007"/>
    </source>
</evidence>
<protein>
    <submittedName>
        <fullName evidence="9">Cytochrome C</fullName>
    </submittedName>
</protein>
<organism evidence="9 10">
    <name type="scientific">Psychrobacter urativorans</name>
    <dbReference type="NCBI Taxonomy" id="45610"/>
    <lineage>
        <taxon>Bacteria</taxon>
        <taxon>Pseudomonadati</taxon>
        <taxon>Pseudomonadota</taxon>
        <taxon>Gammaproteobacteria</taxon>
        <taxon>Moraxellales</taxon>
        <taxon>Moraxellaceae</taxon>
        <taxon>Psychrobacter</taxon>
    </lineage>
</organism>
<keyword evidence="5 6" id="KW-0408">Iron</keyword>
<dbReference type="PROSITE" id="PS51007">
    <property type="entry name" value="CYTC"/>
    <property type="match status" value="1"/>
</dbReference>
<reference evidence="9 10" key="1">
    <citation type="submission" date="2015-09" db="EMBL/GenBank/DDBJ databases">
        <title>Complete genome of Psychrobacter urativorans R10.10B.</title>
        <authorList>
            <person name="See-Too W.S."/>
            <person name="Chan K.G."/>
        </authorList>
    </citation>
    <scope>NUCLEOTIDE SEQUENCE [LARGE SCALE GENOMIC DNA]</scope>
    <source>
        <strain evidence="9 10">R10.10B</strain>
    </source>
</reference>
<evidence type="ECO:0000313" key="10">
    <source>
        <dbReference type="Proteomes" id="UP000059847"/>
    </source>
</evidence>
<dbReference type="Proteomes" id="UP000059847">
    <property type="component" value="Chromosome"/>
</dbReference>
<dbReference type="PRINTS" id="PR00607">
    <property type="entry name" value="CYTCHROMECIE"/>
</dbReference>
<dbReference type="InterPro" id="IPR002323">
    <property type="entry name" value="Cyt_CIE"/>
</dbReference>
<feature type="signal peptide" evidence="7">
    <location>
        <begin position="1"/>
        <end position="34"/>
    </location>
</feature>
<dbReference type="GO" id="GO:0020037">
    <property type="term" value="F:heme binding"/>
    <property type="evidence" value="ECO:0007669"/>
    <property type="project" value="InterPro"/>
</dbReference>
<keyword evidence="2 6" id="KW-0349">Heme</keyword>
<evidence type="ECO:0000256" key="4">
    <source>
        <dbReference type="ARBA" id="ARBA00022982"/>
    </source>
</evidence>
<name>A0A0M4SY58_9GAMM</name>
<sequence length="111" mass="11714">MRSITVRLAKTSHTLGGIMATLILSTAIMSPAVAADIPAIYNDSCAACHDSGALNAPKKGDKAAWSALKQKKGMPALVNAVKSGMIQMPAGGLCEQCQDDDYRQLIDYMSK</sequence>
<evidence type="ECO:0000256" key="1">
    <source>
        <dbReference type="ARBA" id="ARBA00022448"/>
    </source>
</evidence>
<evidence type="ECO:0000256" key="5">
    <source>
        <dbReference type="ARBA" id="ARBA00023004"/>
    </source>
</evidence>
<evidence type="ECO:0000313" key="9">
    <source>
        <dbReference type="EMBL" id="ALF59972.1"/>
    </source>
</evidence>
<dbReference type="InterPro" id="IPR036909">
    <property type="entry name" value="Cyt_c-like_dom_sf"/>
</dbReference>
<feature type="domain" description="Cytochrome c" evidence="8">
    <location>
        <begin position="32"/>
        <end position="111"/>
    </location>
</feature>